<accession>A0A075HVW7</accession>
<name>A0A075HVW7_9ARCH</name>
<dbReference type="AlphaFoldDB" id="A0A075HVW7"/>
<dbReference type="EMBL" id="KF901117">
    <property type="protein sequence ID" value="AIF18697.1"/>
    <property type="molecule type" value="Genomic_DNA"/>
</dbReference>
<feature type="compositionally biased region" description="Low complexity" evidence="1">
    <location>
        <begin position="1"/>
        <end position="30"/>
    </location>
</feature>
<evidence type="ECO:0000313" key="2">
    <source>
        <dbReference type="EMBL" id="AIF18697.1"/>
    </source>
</evidence>
<proteinExistence type="predicted"/>
<reference evidence="2" key="1">
    <citation type="journal article" date="2014" name="Genome Biol. Evol.">
        <title>Pangenome evidence for extensive interdomain horizontal transfer affecting lineage core and shell genes in uncultured planktonic thaumarchaeota and euryarchaeota.</title>
        <authorList>
            <person name="Deschamps P."/>
            <person name="Zivanovic Y."/>
            <person name="Moreira D."/>
            <person name="Rodriguez-Valera F."/>
            <person name="Lopez-Garcia P."/>
        </authorList>
    </citation>
    <scope>NUCLEOTIDE SEQUENCE</scope>
</reference>
<evidence type="ECO:0000256" key="1">
    <source>
        <dbReference type="SAM" id="MobiDB-lite"/>
    </source>
</evidence>
<feature type="region of interest" description="Disordered" evidence="1">
    <location>
        <begin position="1"/>
        <end position="33"/>
    </location>
</feature>
<organism evidence="2">
    <name type="scientific">uncultured marine thaumarchaeote KM3_84_A09</name>
    <dbReference type="NCBI Taxonomy" id="1456310"/>
    <lineage>
        <taxon>Archaea</taxon>
        <taxon>Nitrososphaerota</taxon>
        <taxon>environmental samples</taxon>
    </lineage>
</organism>
<sequence length="295" mass="33976">MYEPSTSLPEPSTSLPEPSTSLPEPSTSLPEHSKTMSDYLEVLNENHTVRIPLGNDDVFKFYVTEDDFKLLSNKQQTSDGLRITLNDLTANKTINDLKSDTNSVVIYPLFTSAAYKQNAFYYYYAGVCDESCLTDISFENPEFIYTSSGISAQILYALGYDFLTDVQVDRNPELLKNYDNVILLHNEYVTKKMFDAISTHPHLIFLHPNALYAEVEVNYDQNTITLIRGHNYPEQEIYNGFDYAIEEKFHKYEYDADCLEWEFIEIPNGHHLNCYPERLVISDLGFLIKMNSLLK</sequence>
<protein>
    <submittedName>
        <fullName evidence="2">Uncharacterized protein</fullName>
    </submittedName>
</protein>